<sequence length="456" mass="49704">MNLKNQILLMTGLFTLLFISCNDDEYGPRKESTPVIESAAVTPATFTFGDSIMLTAMITEPATNLSGLAYEIVSDNRTLASDVIPIGGTSHDVAQAIFVPLLSGQADNAEVQVNLIARNVLKGTASHQITGLTGKRPVYNLLYLVTDGGSVTTLTPLPGDKNRFHADGLTYDTSFSYRIAEKLNADNSIDYSGDVYGNVGGKIGLIGESGESAFAYAASADYTKEFLFDSYAFSVTTTGSTLGPDDLALSRFSSSDIGGELFRVLDTTLEKGKSYSLFGDLANARNLYNPDFFERTAANKVTFLGETGEYAIYYNPVRRNIFVGVDNPAYPDYLLVCGWGLGYPTHVTSAEIAAVYPGKGRTHTDWGFGNVLNYVLMRRIDENVFQGTFYTPGDHDHYAGFKPFENTGWGNEKQAGNFTFTGEQIIQGDNNWDIPNGENDPVVESANYRFTINLNN</sequence>
<comment type="caution">
    <text evidence="1">The sequence shown here is derived from an EMBL/GenBank/DDBJ whole genome shotgun (WGS) entry which is preliminary data.</text>
</comment>
<evidence type="ECO:0000313" key="2">
    <source>
        <dbReference type="Proteomes" id="UP000053860"/>
    </source>
</evidence>
<organism evidence="1 2">
    <name type="scientific">Proteiniphilum acetatigenes</name>
    <dbReference type="NCBI Taxonomy" id="294710"/>
    <lineage>
        <taxon>Bacteria</taxon>
        <taxon>Pseudomonadati</taxon>
        <taxon>Bacteroidota</taxon>
        <taxon>Bacteroidia</taxon>
        <taxon>Bacteroidales</taxon>
        <taxon>Dysgonomonadaceae</taxon>
        <taxon>Proteiniphilum</taxon>
    </lineage>
</organism>
<dbReference type="PROSITE" id="PS51257">
    <property type="entry name" value="PROKAR_LIPOPROTEIN"/>
    <property type="match status" value="1"/>
</dbReference>
<feature type="non-terminal residue" evidence="1">
    <location>
        <position position="456"/>
    </location>
</feature>
<evidence type="ECO:0008006" key="3">
    <source>
        <dbReference type="Google" id="ProtNLM"/>
    </source>
</evidence>
<protein>
    <recommendedName>
        <fullName evidence="3">Lipoprotein</fullName>
    </recommendedName>
</protein>
<gene>
    <name evidence="1" type="ORF">XD92_1334</name>
</gene>
<accession>A0A101HG91</accession>
<evidence type="ECO:0000313" key="1">
    <source>
        <dbReference type="EMBL" id="KUK76154.1"/>
    </source>
</evidence>
<proteinExistence type="predicted"/>
<name>A0A101HG91_9BACT</name>
<dbReference type="AlphaFoldDB" id="A0A101HG91"/>
<dbReference type="EMBL" id="LGGN01000296">
    <property type="protein sequence ID" value="KUK76154.1"/>
    <property type="molecule type" value="Genomic_DNA"/>
</dbReference>
<dbReference type="Proteomes" id="UP000053860">
    <property type="component" value="Unassembled WGS sequence"/>
</dbReference>
<reference evidence="2" key="1">
    <citation type="journal article" date="2015" name="MBio">
        <title>Genome-Resolved Metagenomic Analysis Reveals Roles for Candidate Phyla and Other Microbial Community Members in Biogeochemical Transformations in Oil Reservoirs.</title>
        <authorList>
            <person name="Hu P."/>
            <person name="Tom L."/>
            <person name="Singh A."/>
            <person name="Thomas B.C."/>
            <person name="Baker B.J."/>
            <person name="Piceno Y.M."/>
            <person name="Andersen G.L."/>
            <person name="Banfield J.F."/>
        </authorList>
    </citation>
    <scope>NUCLEOTIDE SEQUENCE [LARGE SCALE GENOMIC DNA]</scope>
</reference>